<comment type="caution">
    <text evidence="1">The sequence shown here is derived from an EMBL/GenBank/DDBJ whole genome shotgun (WGS) entry which is preliminary data.</text>
</comment>
<gene>
    <name evidence="1" type="ORF">ENS59_00560</name>
</gene>
<dbReference type="NCBIfam" id="NF041277">
    <property type="entry name" value="coba_remo_CbiR"/>
    <property type="match status" value="1"/>
</dbReference>
<keyword evidence="1" id="KW-0540">Nuclease</keyword>
<proteinExistence type="predicted"/>
<keyword evidence="1" id="KW-0255">Endonuclease</keyword>
<dbReference type="SUPFAM" id="SSF51658">
    <property type="entry name" value="Xylose isomerase-like"/>
    <property type="match status" value="1"/>
</dbReference>
<name>A0A7C3EBD0_9SPIR</name>
<sequence length="237" mass="27232">MNQLRLSCPSWVIPGTYGENLAFLADKSAIHNVELLFFIYDDSVRQELDQDLGLIKNYKSRFTYTAHLPDKLSEDHQGLIEILLPLAEHFIVHPANPEEPQKVDELAGLLQAWRSQYGDLFLAENTKPRWLEAFLDRIPDMPLCMDTGHLGEAEQILAFWHSQRDRIREIHLHSTDVQAAKVDGRLPDHRPLRGDEAWLGPLLQGIIGHNHQILINLELFSWEEVAMSLETLKTFSI</sequence>
<dbReference type="Gene3D" id="3.20.20.150">
    <property type="entry name" value="Divalent-metal-dependent TIM barrel enzymes"/>
    <property type="match status" value="1"/>
</dbReference>
<reference evidence="1" key="1">
    <citation type="journal article" date="2020" name="mSystems">
        <title>Genome- and Community-Level Interaction Insights into Carbon Utilization and Element Cycling Functions of Hydrothermarchaeota in Hydrothermal Sediment.</title>
        <authorList>
            <person name="Zhou Z."/>
            <person name="Liu Y."/>
            <person name="Xu W."/>
            <person name="Pan J."/>
            <person name="Luo Z.H."/>
            <person name="Li M."/>
        </authorList>
    </citation>
    <scope>NUCLEOTIDE SEQUENCE [LARGE SCALE GENOMIC DNA]</scope>
    <source>
        <strain evidence="1">SpSt-503</strain>
    </source>
</reference>
<organism evidence="1">
    <name type="scientific">Gracilinema caldarium</name>
    <dbReference type="NCBI Taxonomy" id="215591"/>
    <lineage>
        <taxon>Bacteria</taxon>
        <taxon>Pseudomonadati</taxon>
        <taxon>Spirochaetota</taxon>
        <taxon>Spirochaetia</taxon>
        <taxon>Spirochaetales</taxon>
        <taxon>Breznakiellaceae</taxon>
        <taxon>Gracilinema</taxon>
    </lineage>
</organism>
<dbReference type="InterPro" id="IPR036237">
    <property type="entry name" value="Xyl_isomerase-like_sf"/>
</dbReference>
<accession>A0A7C3EBD0</accession>
<dbReference type="AlphaFoldDB" id="A0A7C3EBD0"/>
<keyword evidence="1" id="KW-0378">Hydrolase</keyword>
<protein>
    <submittedName>
        <fullName evidence="1">AP endonuclease</fullName>
    </submittedName>
</protein>
<dbReference type="GO" id="GO:0004519">
    <property type="term" value="F:endonuclease activity"/>
    <property type="evidence" value="ECO:0007669"/>
    <property type="project" value="UniProtKB-KW"/>
</dbReference>
<evidence type="ECO:0000313" key="1">
    <source>
        <dbReference type="EMBL" id="HFH27994.1"/>
    </source>
</evidence>
<dbReference type="EMBL" id="DSVL01000015">
    <property type="protein sequence ID" value="HFH27994.1"/>
    <property type="molecule type" value="Genomic_DNA"/>
</dbReference>